<evidence type="ECO:0000313" key="3">
    <source>
        <dbReference type="Proteomes" id="UP000887300"/>
    </source>
</evidence>
<feature type="transmembrane region" description="Helical" evidence="1">
    <location>
        <begin position="12"/>
        <end position="34"/>
    </location>
</feature>
<keyword evidence="1" id="KW-1133">Transmembrane helix</keyword>
<proteinExistence type="predicted"/>
<comment type="caution">
    <text evidence="2">The sequence shown here is derived from an EMBL/GenBank/DDBJ whole genome shotgun (WGS) entry which is preliminary data.</text>
</comment>
<dbReference type="SUPFAM" id="SSF51905">
    <property type="entry name" value="FAD/NAD(P)-binding domain"/>
    <property type="match status" value="1"/>
</dbReference>
<organism evidence="2 3">
    <name type="scientific">Acidithiobacillus ferridurans</name>
    <dbReference type="NCBI Taxonomy" id="1232575"/>
    <lineage>
        <taxon>Bacteria</taxon>
        <taxon>Pseudomonadati</taxon>
        <taxon>Pseudomonadota</taxon>
        <taxon>Acidithiobacillia</taxon>
        <taxon>Acidithiobacillales</taxon>
        <taxon>Acidithiobacillaceae</taxon>
        <taxon>Acidithiobacillus</taxon>
    </lineage>
</organism>
<dbReference type="InterPro" id="IPR052541">
    <property type="entry name" value="SQRD"/>
</dbReference>
<name>A0A8X8GAP4_ACIFI</name>
<feature type="non-terminal residue" evidence="2">
    <location>
        <position position="181"/>
    </location>
</feature>
<dbReference type="AlphaFoldDB" id="A0A8X8GAP4"/>
<reference evidence="2" key="1">
    <citation type="journal article" date="2021" name="ISME J.">
        <title>Genomic evolution of the class Acidithiobacillia: deep-branching Proteobacteria living in extreme acidic conditions.</title>
        <authorList>
            <person name="Moya-Beltran A."/>
            <person name="Beard S."/>
            <person name="Rojas-Villalobos C."/>
            <person name="Issotta F."/>
            <person name="Gallardo Y."/>
            <person name="Ulloa R."/>
            <person name="Giaveno A."/>
            <person name="Degli Esposti M."/>
            <person name="Johnson D.B."/>
            <person name="Quatrini R."/>
        </authorList>
    </citation>
    <scope>NUCLEOTIDE SEQUENCE</scope>
    <source>
        <strain evidence="2">DSM 583</strain>
    </source>
</reference>
<dbReference type="EMBL" id="JABBHS010000167">
    <property type="protein sequence ID" value="MBU2722656.1"/>
    <property type="molecule type" value="Genomic_DNA"/>
</dbReference>
<gene>
    <name evidence="2" type="ORF">HF568_05375</name>
</gene>
<dbReference type="PANTHER" id="PTHR43755">
    <property type="match status" value="1"/>
</dbReference>
<accession>A0A8X8GAP4</accession>
<dbReference type="Gene3D" id="3.50.50.60">
    <property type="entry name" value="FAD/NAD(P)-binding domain"/>
    <property type="match status" value="2"/>
</dbReference>
<dbReference type="PANTHER" id="PTHR43755:SF1">
    <property type="entry name" value="FAD-DEPENDENT PYRIDINE NUCLEOTIDE-DISULPHIDE OXIDOREDUCTASE"/>
    <property type="match status" value="1"/>
</dbReference>
<sequence>MKKQITVVGNGFASMFFIGYFLAIPAFPIIAYFFRRIYSRYDITVIGNGKFIYFPAIPEFITKKRNKADITIDIRPFLRRRSIRFIEGVVIDIQDGGRTVITHDGEYRNDYLFIGIGPAFRKDDIPGTEDYTYSPCYGPDDMDGFVKKLESLSGGVIYVGYKINRRDGFVAGRPGPMYECA</sequence>
<evidence type="ECO:0000256" key="1">
    <source>
        <dbReference type="SAM" id="Phobius"/>
    </source>
</evidence>
<dbReference type="Proteomes" id="UP000887300">
    <property type="component" value="Unassembled WGS sequence"/>
</dbReference>
<evidence type="ECO:0000313" key="2">
    <source>
        <dbReference type="EMBL" id="MBU2722656.1"/>
    </source>
</evidence>
<keyword evidence="1" id="KW-0472">Membrane</keyword>
<protein>
    <submittedName>
        <fullName evidence="2">NAD(P)/FAD-dependent oxidoreductase</fullName>
    </submittedName>
</protein>
<dbReference type="InterPro" id="IPR036188">
    <property type="entry name" value="FAD/NAD-bd_sf"/>
</dbReference>
<keyword evidence="1" id="KW-0812">Transmembrane</keyword>